<evidence type="ECO:0000313" key="2">
    <source>
        <dbReference type="Proteomes" id="UP000789901"/>
    </source>
</evidence>
<keyword evidence="2" id="KW-1185">Reference proteome</keyword>
<dbReference type="EMBL" id="CAJVQB010020190">
    <property type="protein sequence ID" value="CAG8793760.1"/>
    <property type="molecule type" value="Genomic_DNA"/>
</dbReference>
<feature type="non-terminal residue" evidence="1">
    <location>
        <position position="59"/>
    </location>
</feature>
<reference evidence="1 2" key="1">
    <citation type="submission" date="2021-06" db="EMBL/GenBank/DDBJ databases">
        <authorList>
            <person name="Kallberg Y."/>
            <person name="Tangrot J."/>
            <person name="Rosling A."/>
        </authorList>
    </citation>
    <scope>NUCLEOTIDE SEQUENCE [LARGE SCALE GENOMIC DNA]</scope>
    <source>
        <strain evidence="1 2">120-4 pot B 10/14</strain>
    </source>
</reference>
<organism evidence="1 2">
    <name type="scientific">Gigaspora margarita</name>
    <dbReference type="NCBI Taxonomy" id="4874"/>
    <lineage>
        <taxon>Eukaryota</taxon>
        <taxon>Fungi</taxon>
        <taxon>Fungi incertae sedis</taxon>
        <taxon>Mucoromycota</taxon>
        <taxon>Glomeromycotina</taxon>
        <taxon>Glomeromycetes</taxon>
        <taxon>Diversisporales</taxon>
        <taxon>Gigasporaceae</taxon>
        <taxon>Gigaspora</taxon>
    </lineage>
</organism>
<proteinExistence type="predicted"/>
<dbReference type="Proteomes" id="UP000789901">
    <property type="component" value="Unassembled WGS sequence"/>
</dbReference>
<accession>A0ABN7VRM2</accession>
<evidence type="ECO:0000313" key="1">
    <source>
        <dbReference type="EMBL" id="CAG8793760.1"/>
    </source>
</evidence>
<sequence length="59" mass="7237">MPLLTRVTKTYTKLLSVESSRRKRQLVYTYYLGELLQEEPETPEELRAYRRKITAYYYK</sequence>
<protein>
    <submittedName>
        <fullName evidence="1">16898_t:CDS:1</fullName>
    </submittedName>
</protein>
<comment type="caution">
    <text evidence="1">The sequence shown here is derived from an EMBL/GenBank/DDBJ whole genome shotgun (WGS) entry which is preliminary data.</text>
</comment>
<name>A0ABN7VRM2_GIGMA</name>
<gene>
    <name evidence="1" type="ORF">GMARGA_LOCUS21662</name>
</gene>